<proteinExistence type="inferred from homology"/>
<evidence type="ECO:0000256" key="1">
    <source>
        <dbReference type="ARBA" id="ARBA00006974"/>
    </source>
</evidence>
<feature type="region of interest" description="Disordered" evidence="2">
    <location>
        <begin position="35"/>
        <end position="54"/>
    </location>
</feature>
<organism evidence="3 4">
    <name type="scientific">Rhamnella rubrinervis</name>
    <dbReference type="NCBI Taxonomy" id="2594499"/>
    <lineage>
        <taxon>Eukaryota</taxon>
        <taxon>Viridiplantae</taxon>
        <taxon>Streptophyta</taxon>
        <taxon>Embryophyta</taxon>
        <taxon>Tracheophyta</taxon>
        <taxon>Spermatophyta</taxon>
        <taxon>Magnoliopsida</taxon>
        <taxon>eudicotyledons</taxon>
        <taxon>Gunneridae</taxon>
        <taxon>Pentapetalae</taxon>
        <taxon>rosids</taxon>
        <taxon>fabids</taxon>
        <taxon>Rosales</taxon>
        <taxon>Rhamnaceae</taxon>
        <taxon>rhamnoid group</taxon>
        <taxon>Rhamneae</taxon>
        <taxon>Rhamnella</taxon>
    </lineage>
</organism>
<accession>A0A8K0HLH3</accession>
<dbReference type="PANTHER" id="PTHR31374">
    <property type="entry name" value="AUXIN-INDUCED PROTEIN-LIKE-RELATED"/>
    <property type="match status" value="1"/>
</dbReference>
<comment type="similarity">
    <text evidence="1">Belongs to the ARG7 family.</text>
</comment>
<evidence type="ECO:0000313" key="4">
    <source>
        <dbReference type="Proteomes" id="UP000796880"/>
    </source>
</evidence>
<dbReference type="InterPro" id="IPR003676">
    <property type="entry name" value="SAUR_fam"/>
</dbReference>
<gene>
    <name evidence="3" type="ORF">FNV43_RR05380</name>
</gene>
<dbReference type="PANTHER" id="PTHR31374:SF16">
    <property type="entry name" value="AUXIN-RESPONSIVE FAMILY PROTEIN"/>
    <property type="match status" value="1"/>
</dbReference>
<keyword evidence="4" id="KW-1185">Reference proteome</keyword>
<dbReference type="GO" id="GO:0009733">
    <property type="term" value="P:response to auxin"/>
    <property type="evidence" value="ECO:0007669"/>
    <property type="project" value="InterPro"/>
</dbReference>
<sequence length="148" mass="16474">MAKVRSSAGKKKNSIVQLKIVAQKLQKSLLLRRKTNSSDMEQTHEEVCDSTPVPEDVKEGHFAVIAVEGDKPKRFVVALSYLTHPRFLSLLEQAAEEYGFDHEGALTVPCRPSELEIILGEQWQEGDHSSSTSVGVNWDSCNAMVQSY</sequence>
<comment type="caution">
    <text evidence="3">The sequence shown here is derived from an EMBL/GenBank/DDBJ whole genome shotgun (WGS) entry which is preliminary data.</text>
</comment>
<dbReference type="Proteomes" id="UP000796880">
    <property type="component" value="Unassembled WGS sequence"/>
</dbReference>
<dbReference type="OrthoDB" id="1930622at2759"/>
<protein>
    <submittedName>
        <fullName evidence="3">Uncharacterized protein</fullName>
    </submittedName>
</protein>
<dbReference type="AlphaFoldDB" id="A0A8K0HLH3"/>
<dbReference type="EMBL" id="VOIH02000002">
    <property type="protein sequence ID" value="KAF3454932.1"/>
    <property type="molecule type" value="Genomic_DNA"/>
</dbReference>
<evidence type="ECO:0000313" key="3">
    <source>
        <dbReference type="EMBL" id="KAF3454932.1"/>
    </source>
</evidence>
<evidence type="ECO:0000256" key="2">
    <source>
        <dbReference type="SAM" id="MobiDB-lite"/>
    </source>
</evidence>
<dbReference type="Pfam" id="PF02519">
    <property type="entry name" value="Auxin_inducible"/>
    <property type="match status" value="1"/>
</dbReference>
<name>A0A8K0HLH3_9ROSA</name>
<reference evidence="3" key="1">
    <citation type="submission" date="2020-03" db="EMBL/GenBank/DDBJ databases">
        <title>A high-quality chromosome-level genome assembly of a woody plant with both climbing and erect habits, Rhamnella rubrinervis.</title>
        <authorList>
            <person name="Lu Z."/>
            <person name="Yang Y."/>
            <person name="Zhu X."/>
            <person name="Sun Y."/>
        </authorList>
    </citation>
    <scope>NUCLEOTIDE SEQUENCE</scope>
    <source>
        <strain evidence="3">BYM</strain>
        <tissue evidence="3">Leaf</tissue>
    </source>
</reference>